<evidence type="ECO:0000313" key="1">
    <source>
        <dbReference type="EMBL" id="QDU40988.1"/>
    </source>
</evidence>
<reference evidence="1 2" key="1">
    <citation type="submission" date="2019-02" db="EMBL/GenBank/DDBJ databases">
        <title>Deep-cultivation of Planctomycetes and their phenomic and genomic characterization uncovers novel biology.</title>
        <authorList>
            <person name="Wiegand S."/>
            <person name="Jogler M."/>
            <person name="Boedeker C."/>
            <person name="Pinto D."/>
            <person name="Vollmers J."/>
            <person name="Rivas-Marin E."/>
            <person name="Kohn T."/>
            <person name="Peeters S.H."/>
            <person name="Heuer A."/>
            <person name="Rast P."/>
            <person name="Oberbeckmann S."/>
            <person name="Bunk B."/>
            <person name="Jeske O."/>
            <person name="Meyerdierks A."/>
            <person name="Storesund J.E."/>
            <person name="Kallscheuer N."/>
            <person name="Luecker S."/>
            <person name="Lage O.M."/>
            <person name="Pohl T."/>
            <person name="Merkel B.J."/>
            <person name="Hornburger P."/>
            <person name="Mueller R.-W."/>
            <person name="Bruemmer F."/>
            <person name="Labrenz M."/>
            <person name="Spormann A.M."/>
            <person name="Op den Camp H."/>
            <person name="Overmann J."/>
            <person name="Amann R."/>
            <person name="Jetten M.S.M."/>
            <person name="Mascher T."/>
            <person name="Medema M.H."/>
            <person name="Devos D.P."/>
            <person name="Kaster A.-K."/>
            <person name="Ovreas L."/>
            <person name="Rohde M."/>
            <person name="Galperin M.Y."/>
            <person name="Jogler C."/>
        </authorList>
    </citation>
    <scope>NUCLEOTIDE SEQUENCE [LARGE SCALE GENOMIC DNA]</scope>
    <source>
        <strain evidence="1 2">Mal4</strain>
    </source>
</reference>
<evidence type="ECO:0000313" key="2">
    <source>
        <dbReference type="Proteomes" id="UP000320496"/>
    </source>
</evidence>
<dbReference type="EMBL" id="CP036275">
    <property type="protein sequence ID" value="QDU40988.1"/>
    <property type="molecule type" value="Genomic_DNA"/>
</dbReference>
<dbReference type="KEGG" id="mri:Mal4_53530"/>
<dbReference type="Proteomes" id="UP000320496">
    <property type="component" value="Chromosome"/>
</dbReference>
<dbReference type="RefSeq" id="WP_145372220.1">
    <property type="nucleotide sequence ID" value="NZ_CP036275.1"/>
</dbReference>
<accession>A0A517ZEU6</accession>
<gene>
    <name evidence="1" type="ORF">Mal4_53530</name>
</gene>
<protein>
    <recommendedName>
        <fullName evidence="3">PsbP C-terminal domain-containing protein</fullName>
    </recommendedName>
</protein>
<sequence>MSSRIWLLLITLVVATGCESRPSAPVLSDAPVYQNDQAGFRFRVPDGWLQTASTYLPPGELESERFVVRYQMRSPEQGANLQVLAVNDAPGLDLAEHHAGPSFRVDRWKPQAEPEALEIGGADGVRLVYSGRIGKREMTKEIVAFRRDDGRVYSFVGLFWSTDEKARQQIRRAVESIVWRG</sequence>
<evidence type="ECO:0008006" key="3">
    <source>
        <dbReference type="Google" id="ProtNLM"/>
    </source>
</evidence>
<proteinExistence type="predicted"/>
<name>A0A517ZEU6_9PLAN</name>
<dbReference type="PROSITE" id="PS51257">
    <property type="entry name" value="PROKAR_LIPOPROTEIN"/>
    <property type="match status" value="1"/>
</dbReference>
<keyword evidence="2" id="KW-1185">Reference proteome</keyword>
<dbReference type="OrthoDB" id="4335221at2"/>
<dbReference type="AlphaFoldDB" id="A0A517ZEU6"/>
<organism evidence="1 2">
    <name type="scientific">Maioricimonas rarisocia</name>
    <dbReference type="NCBI Taxonomy" id="2528026"/>
    <lineage>
        <taxon>Bacteria</taxon>
        <taxon>Pseudomonadati</taxon>
        <taxon>Planctomycetota</taxon>
        <taxon>Planctomycetia</taxon>
        <taxon>Planctomycetales</taxon>
        <taxon>Planctomycetaceae</taxon>
        <taxon>Maioricimonas</taxon>
    </lineage>
</organism>